<dbReference type="InterPro" id="IPR003675">
    <property type="entry name" value="Rce1/LyrA-like_dom"/>
</dbReference>
<evidence type="ECO:0000256" key="1">
    <source>
        <dbReference type="SAM" id="Phobius"/>
    </source>
</evidence>
<reference evidence="3 4" key="1">
    <citation type="journal article" date="2018" name="Sci. Rep.">
        <title>A novel species of the marine cyanobacterium Acaryochloris with a unique pigment content and lifestyle.</title>
        <authorList>
            <person name="Partensky F."/>
            <person name="Six C."/>
            <person name="Ratin M."/>
            <person name="Garczarek L."/>
            <person name="Vaulot D."/>
            <person name="Probert I."/>
            <person name="Calteau A."/>
            <person name="Gourvil P."/>
            <person name="Marie D."/>
            <person name="Grebert T."/>
            <person name="Bouchier C."/>
            <person name="Le Panse S."/>
            <person name="Gachenot M."/>
            <person name="Rodriguez F."/>
            <person name="Garrido J.L."/>
        </authorList>
    </citation>
    <scope>NUCLEOTIDE SEQUENCE [LARGE SCALE GENOMIC DNA]</scope>
    <source>
        <strain evidence="3 4">RCC1774</strain>
    </source>
</reference>
<keyword evidence="1" id="KW-0812">Transmembrane</keyword>
<feature type="transmembrane region" description="Helical" evidence="1">
    <location>
        <begin position="114"/>
        <end position="131"/>
    </location>
</feature>
<proteinExistence type="predicted"/>
<dbReference type="InterPro" id="IPR042150">
    <property type="entry name" value="MmRce1-like"/>
</dbReference>
<feature type="transmembrane region" description="Helical" evidence="1">
    <location>
        <begin position="12"/>
        <end position="33"/>
    </location>
</feature>
<gene>
    <name evidence="3" type="ORF">C1752_07872</name>
</gene>
<feature type="transmembrane region" description="Helical" evidence="1">
    <location>
        <begin position="214"/>
        <end position="234"/>
    </location>
</feature>
<keyword evidence="1" id="KW-0472">Membrane</keyword>
<feature type="transmembrane region" description="Helical" evidence="1">
    <location>
        <begin position="78"/>
        <end position="102"/>
    </location>
</feature>
<sequence length="273" mass="30027">MTYRFIRRKPFLWFSIFSYLFSWISWLIAPLVFNETVATVFYTLGSFGPLVAASIVLKEQGRSLKAWGMSLFKWRLNPGWYLFAFGYPIVLIAIVSLVYLLLGNSLDFTVLSDRLTAYLPTLLFLTVAGGGNEEPGWRGFGLPALQRRCSPVVATCVLGLVWAFWHLPLLAINPDVASGAISTTQILLIAGVTLVSITTHAFWYTWLINRTGSVLLCIILHASYNAANGLLLLVPEEALRGSSYQSLLVVMTVVLGVSVSGLLITTKGRLGAS</sequence>
<evidence type="ECO:0000313" key="4">
    <source>
        <dbReference type="Proteomes" id="UP000248857"/>
    </source>
</evidence>
<dbReference type="Pfam" id="PF02517">
    <property type="entry name" value="Rce1-like"/>
    <property type="match status" value="1"/>
</dbReference>
<protein>
    <recommendedName>
        <fullName evidence="2">CAAX prenyl protease 2/Lysostaphin resistance protein A-like domain-containing protein</fullName>
    </recommendedName>
</protein>
<dbReference type="GO" id="GO:0080120">
    <property type="term" value="P:CAAX-box protein maturation"/>
    <property type="evidence" value="ECO:0007669"/>
    <property type="project" value="UniProtKB-ARBA"/>
</dbReference>
<evidence type="ECO:0000259" key="2">
    <source>
        <dbReference type="Pfam" id="PF02517"/>
    </source>
</evidence>
<dbReference type="GO" id="GO:0004175">
    <property type="term" value="F:endopeptidase activity"/>
    <property type="evidence" value="ECO:0007669"/>
    <property type="project" value="UniProtKB-ARBA"/>
</dbReference>
<feature type="transmembrane region" description="Helical" evidence="1">
    <location>
        <begin position="39"/>
        <end position="57"/>
    </location>
</feature>
<accession>A0A2W1JLU4</accession>
<keyword evidence="4" id="KW-1185">Reference proteome</keyword>
<dbReference type="AlphaFoldDB" id="A0A2W1JLU4"/>
<feature type="transmembrane region" description="Helical" evidence="1">
    <location>
        <begin position="246"/>
        <end position="265"/>
    </location>
</feature>
<keyword evidence="1" id="KW-1133">Transmembrane helix</keyword>
<comment type="caution">
    <text evidence="3">The sequence shown here is derived from an EMBL/GenBank/DDBJ whole genome shotgun (WGS) entry which is preliminary data.</text>
</comment>
<name>A0A2W1JLU4_9CYAN</name>
<evidence type="ECO:0000313" key="3">
    <source>
        <dbReference type="EMBL" id="PZD71144.1"/>
    </source>
</evidence>
<organism evidence="3 4">
    <name type="scientific">Acaryochloris thomasi RCC1774</name>
    <dbReference type="NCBI Taxonomy" id="1764569"/>
    <lineage>
        <taxon>Bacteria</taxon>
        <taxon>Bacillati</taxon>
        <taxon>Cyanobacteriota</taxon>
        <taxon>Cyanophyceae</taxon>
        <taxon>Acaryochloridales</taxon>
        <taxon>Acaryochloridaceae</taxon>
        <taxon>Acaryochloris</taxon>
        <taxon>Acaryochloris thomasi</taxon>
    </lineage>
</organism>
<dbReference type="PANTHER" id="PTHR35797">
    <property type="entry name" value="PROTEASE-RELATED"/>
    <property type="match status" value="1"/>
</dbReference>
<dbReference type="EMBL" id="PQWO01000021">
    <property type="protein sequence ID" value="PZD71144.1"/>
    <property type="molecule type" value="Genomic_DNA"/>
</dbReference>
<feature type="transmembrane region" description="Helical" evidence="1">
    <location>
        <begin position="184"/>
        <end position="207"/>
    </location>
</feature>
<feature type="domain" description="CAAX prenyl protease 2/Lysostaphin resistance protein A-like" evidence="2">
    <location>
        <begin position="118"/>
        <end position="226"/>
    </location>
</feature>
<feature type="transmembrane region" description="Helical" evidence="1">
    <location>
        <begin position="152"/>
        <end position="172"/>
    </location>
</feature>
<dbReference type="Proteomes" id="UP000248857">
    <property type="component" value="Unassembled WGS sequence"/>
</dbReference>
<dbReference type="PANTHER" id="PTHR35797:SF1">
    <property type="entry name" value="PROTEASE"/>
    <property type="match status" value="1"/>
</dbReference>